<dbReference type="Gene3D" id="3.30.70.1290">
    <property type="entry name" value="Transposase IS200-like"/>
    <property type="match status" value="1"/>
</dbReference>
<sequence length="152" mass="17547">MRSPHQSRQLRIGRHSEKGRIYLITANTKDRQPIFGDWIVGRLIAKQFQQAERDGLVKSLAWVVMPDHFHWLFELDSDSLSYVVGRTKSLVNLTVNAAQGRTGSIWQPGFHDRSIRKEEDLRALAFYVVMNPVRAGLVERMGDYPLWDAAWV</sequence>
<evidence type="ECO:0000259" key="1">
    <source>
        <dbReference type="SMART" id="SM01321"/>
    </source>
</evidence>
<dbReference type="Proteomes" id="UP000651852">
    <property type="component" value="Unassembled WGS sequence"/>
</dbReference>
<dbReference type="SMART" id="SM01321">
    <property type="entry name" value="Y1_Tnp"/>
    <property type="match status" value="1"/>
</dbReference>
<dbReference type="PANTHER" id="PTHR36966">
    <property type="entry name" value="REP-ASSOCIATED TYROSINE TRANSPOSASE"/>
    <property type="match status" value="1"/>
</dbReference>
<dbReference type="InterPro" id="IPR002686">
    <property type="entry name" value="Transposase_17"/>
</dbReference>
<evidence type="ECO:0000313" key="3">
    <source>
        <dbReference type="Proteomes" id="UP000651852"/>
    </source>
</evidence>
<dbReference type="SUPFAM" id="SSF143422">
    <property type="entry name" value="Transposase IS200-like"/>
    <property type="match status" value="1"/>
</dbReference>
<dbReference type="InterPro" id="IPR052715">
    <property type="entry name" value="RAYT_transposase"/>
</dbReference>
<dbReference type="InterPro" id="IPR036515">
    <property type="entry name" value="Transposase_17_sf"/>
</dbReference>
<reference evidence="2 3" key="1">
    <citation type="submission" date="2020-08" db="EMBL/GenBank/DDBJ databases">
        <title>Putative novel bacterial strains isolated from necrotic wheat leaf tissues caused by Xanthomonas translucens.</title>
        <authorList>
            <person name="Tambong J.T."/>
        </authorList>
    </citation>
    <scope>NUCLEOTIDE SEQUENCE [LARGE SCALE GENOMIC DNA]</scope>
    <source>
        <strain evidence="2 3">DOAB 1069</strain>
    </source>
</reference>
<proteinExistence type="predicted"/>
<comment type="caution">
    <text evidence="2">The sequence shown here is derived from an EMBL/GenBank/DDBJ whole genome shotgun (WGS) entry which is preliminary data.</text>
</comment>
<dbReference type="EMBL" id="JACONW010000218">
    <property type="protein sequence ID" value="MBC3953107.1"/>
    <property type="molecule type" value="Genomic_DNA"/>
</dbReference>
<dbReference type="RefSeq" id="WP_187523207.1">
    <property type="nucleotide sequence ID" value="NZ_JACONW010000218.1"/>
</dbReference>
<dbReference type="Pfam" id="PF01797">
    <property type="entry name" value="Y1_Tnp"/>
    <property type="match status" value="1"/>
</dbReference>
<keyword evidence="3" id="KW-1185">Reference proteome</keyword>
<dbReference type="NCBIfam" id="NF047646">
    <property type="entry name" value="REP_Tyr_transpos"/>
    <property type="match status" value="1"/>
</dbReference>
<feature type="domain" description="Transposase IS200-like" evidence="1">
    <location>
        <begin position="17"/>
        <end position="131"/>
    </location>
</feature>
<organism evidence="2 3">
    <name type="scientific">Pseudomonas folii</name>
    <dbReference type="NCBI Taxonomy" id="2762593"/>
    <lineage>
        <taxon>Bacteria</taxon>
        <taxon>Pseudomonadati</taxon>
        <taxon>Pseudomonadota</taxon>
        <taxon>Gammaproteobacteria</taxon>
        <taxon>Pseudomonadales</taxon>
        <taxon>Pseudomonadaceae</taxon>
        <taxon>Pseudomonas</taxon>
    </lineage>
</organism>
<name>A0ABR7B7F6_9PSED</name>
<evidence type="ECO:0000313" key="2">
    <source>
        <dbReference type="EMBL" id="MBC3953107.1"/>
    </source>
</evidence>
<protein>
    <submittedName>
        <fullName evidence="2">Transposase</fullName>
    </submittedName>
</protein>
<accession>A0ABR7B7F6</accession>
<dbReference type="PANTHER" id="PTHR36966:SF1">
    <property type="entry name" value="REP-ASSOCIATED TYROSINE TRANSPOSASE"/>
    <property type="match status" value="1"/>
</dbReference>
<gene>
    <name evidence="2" type="ORF">H8S59_25325</name>
</gene>